<protein>
    <submittedName>
        <fullName evidence="3">Uncharacterized protein</fullName>
    </submittedName>
</protein>
<evidence type="ECO:0000313" key="4">
    <source>
        <dbReference type="Proteomes" id="UP000030764"/>
    </source>
</evidence>
<name>A0A085N5P2_9BILA</name>
<reference evidence="3 4" key="1">
    <citation type="journal article" date="2014" name="Nat. Genet.">
        <title>Genome and transcriptome of the porcine whipworm Trichuris suis.</title>
        <authorList>
            <person name="Jex A.R."/>
            <person name="Nejsum P."/>
            <person name="Schwarz E.M."/>
            <person name="Hu L."/>
            <person name="Young N.D."/>
            <person name="Hall R.S."/>
            <person name="Korhonen P.K."/>
            <person name="Liao S."/>
            <person name="Thamsborg S."/>
            <person name="Xia J."/>
            <person name="Xu P."/>
            <person name="Wang S."/>
            <person name="Scheerlinck J.P."/>
            <person name="Hofmann A."/>
            <person name="Sternberg P.W."/>
            <person name="Wang J."/>
            <person name="Gasser R.B."/>
        </authorList>
    </citation>
    <scope>NUCLEOTIDE SEQUENCE [LARGE SCALE GENOMIC DNA]</scope>
    <source>
        <strain evidence="3">DCEP-RM93F</strain>
        <strain evidence="2">DCEP-RM93M</strain>
    </source>
</reference>
<accession>A0A085N5P2</accession>
<dbReference type="Proteomes" id="UP000030764">
    <property type="component" value="Unassembled WGS sequence"/>
</dbReference>
<evidence type="ECO:0000256" key="1">
    <source>
        <dbReference type="SAM" id="MobiDB-lite"/>
    </source>
</evidence>
<keyword evidence="4" id="KW-1185">Reference proteome</keyword>
<feature type="region of interest" description="Disordered" evidence="1">
    <location>
        <begin position="1"/>
        <end position="41"/>
    </location>
</feature>
<dbReference type="AlphaFoldDB" id="A0A085N5P2"/>
<proteinExistence type="predicted"/>
<dbReference type="EMBL" id="KL363192">
    <property type="protein sequence ID" value="KFD56758.1"/>
    <property type="molecule type" value="Genomic_DNA"/>
</dbReference>
<evidence type="ECO:0000313" key="3">
    <source>
        <dbReference type="EMBL" id="KFD64788.1"/>
    </source>
</evidence>
<sequence>MSPLNYVLSTVHSKPSDSDKLRHKAAANGNPYRSSPQLDSHEEIKCIRHGKKHATDADDGYRPLDIVDEHEVRCVRRYRTPEVLEESEPKQWRYVPTELNPADVLSRGARSDLVNTGSCWFRGSKFLNTNTENEAEEILDTLKHLPISNECNKTDIDVWLACDREDAGFQILNDDGIVTTVSKLHGGPDEEEESYDDEMLQNVCLSYEKAYQCLEVALQWFEMQEECD</sequence>
<dbReference type="EMBL" id="KL367550">
    <property type="protein sequence ID" value="KFD64788.1"/>
    <property type="molecule type" value="Genomic_DNA"/>
</dbReference>
<evidence type="ECO:0000313" key="2">
    <source>
        <dbReference type="EMBL" id="KFD56758.1"/>
    </source>
</evidence>
<organism evidence="3">
    <name type="scientific">Trichuris suis</name>
    <name type="common">pig whipworm</name>
    <dbReference type="NCBI Taxonomy" id="68888"/>
    <lineage>
        <taxon>Eukaryota</taxon>
        <taxon>Metazoa</taxon>
        <taxon>Ecdysozoa</taxon>
        <taxon>Nematoda</taxon>
        <taxon>Enoplea</taxon>
        <taxon>Dorylaimia</taxon>
        <taxon>Trichinellida</taxon>
        <taxon>Trichuridae</taxon>
        <taxon>Trichuris</taxon>
    </lineage>
</organism>
<gene>
    <name evidence="2" type="ORF">M513_02435</name>
    <name evidence="3" type="ORF">M514_02435</name>
</gene>
<dbReference type="Proteomes" id="UP000030758">
    <property type="component" value="Unassembled WGS sequence"/>
</dbReference>